<feature type="domain" description="MATH" evidence="2">
    <location>
        <begin position="10"/>
        <end position="131"/>
    </location>
</feature>
<dbReference type="InterPro" id="IPR008974">
    <property type="entry name" value="TRAF-like"/>
</dbReference>
<dbReference type="SUPFAM" id="SSF49599">
    <property type="entry name" value="TRAF domain-like"/>
    <property type="match status" value="1"/>
</dbReference>
<evidence type="ECO:0000259" key="2">
    <source>
        <dbReference type="PROSITE" id="PS50144"/>
    </source>
</evidence>
<name>A0A8X7UBG9_BRACI</name>
<dbReference type="PROSITE" id="PS50144">
    <property type="entry name" value="MATH"/>
    <property type="match status" value="1"/>
</dbReference>
<evidence type="ECO:0000313" key="4">
    <source>
        <dbReference type="Proteomes" id="UP000886595"/>
    </source>
</evidence>
<evidence type="ECO:0000313" key="3">
    <source>
        <dbReference type="EMBL" id="KAG2273495.1"/>
    </source>
</evidence>
<dbReference type="Gene3D" id="2.60.210.10">
    <property type="entry name" value="Apoptosis, Tumor Necrosis Factor Receptor Associated Protein 2, Chain A"/>
    <property type="match status" value="1"/>
</dbReference>
<gene>
    <name evidence="3" type="ORF">Bca52824_056050</name>
</gene>
<proteinExistence type="predicted"/>
<evidence type="ECO:0000256" key="1">
    <source>
        <dbReference type="ARBA" id="ARBA00023054"/>
    </source>
</evidence>
<dbReference type="InterPro" id="IPR002083">
    <property type="entry name" value="MATH/TRAF_dom"/>
</dbReference>
<reference evidence="3 4" key="1">
    <citation type="submission" date="2020-02" db="EMBL/GenBank/DDBJ databases">
        <authorList>
            <person name="Ma Q."/>
            <person name="Huang Y."/>
            <person name="Song X."/>
            <person name="Pei D."/>
        </authorList>
    </citation>
    <scope>NUCLEOTIDE SEQUENCE [LARGE SCALE GENOMIC DNA]</scope>
    <source>
        <strain evidence="3">Sxm20200214</strain>
        <tissue evidence="3">Leaf</tissue>
    </source>
</reference>
<dbReference type="CDD" id="cd00121">
    <property type="entry name" value="MATH"/>
    <property type="match status" value="1"/>
</dbReference>
<organism evidence="3 4">
    <name type="scientific">Brassica carinata</name>
    <name type="common">Ethiopian mustard</name>
    <name type="synonym">Abyssinian cabbage</name>
    <dbReference type="NCBI Taxonomy" id="52824"/>
    <lineage>
        <taxon>Eukaryota</taxon>
        <taxon>Viridiplantae</taxon>
        <taxon>Streptophyta</taxon>
        <taxon>Embryophyta</taxon>
        <taxon>Tracheophyta</taxon>
        <taxon>Spermatophyta</taxon>
        <taxon>Magnoliopsida</taxon>
        <taxon>eudicotyledons</taxon>
        <taxon>Gunneridae</taxon>
        <taxon>Pentapetalae</taxon>
        <taxon>rosids</taxon>
        <taxon>malvids</taxon>
        <taxon>Brassicales</taxon>
        <taxon>Brassicaceae</taxon>
        <taxon>Brassiceae</taxon>
        <taxon>Brassica</taxon>
    </lineage>
</organism>
<dbReference type="Proteomes" id="UP000886595">
    <property type="component" value="Unassembled WGS sequence"/>
</dbReference>
<dbReference type="AlphaFoldDB" id="A0A8X7UBG9"/>
<dbReference type="InterPro" id="IPR050804">
    <property type="entry name" value="MCC"/>
</dbReference>
<dbReference type="Pfam" id="PF22486">
    <property type="entry name" value="MATH_2"/>
    <property type="match status" value="1"/>
</dbReference>
<accession>A0A8X7UBG9</accession>
<dbReference type="PANTHER" id="PTHR46236">
    <property type="entry name" value="TRAF-LIKE SUPERFAMILY PROTEIN"/>
    <property type="match status" value="1"/>
</dbReference>
<dbReference type="OrthoDB" id="1103947at2759"/>
<sequence length="174" mass="20452">MEYIMENQKMTRFSFEIDNFWEKVDLIRSPIFLSGGCEWFVGVFPKGRNVEDHYLSVYLCVANPETLRLGWKRRASFSFILLNQSGKELGRNPELCQVFCAYTKNWGLLQCINQLFKKFRRSNQFVRKAYMNLLLGLIKTLNKPPHSFTDTELSNARSEYLTELRQARDSRLSG</sequence>
<dbReference type="EMBL" id="JAAMPC010000012">
    <property type="protein sequence ID" value="KAG2273495.1"/>
    <property type="molecule type" value="Genomic_DNA"/>
</dbReference>
<comment type="caution">
    <text evidence="3">The sequence shown here is derived from an EMBL/GenBank/DDBJ whole genome shotgun (WGS) entry which is preliminary data.</text>
</comment>
<keyword evidence="1" id="KW-0175">Coiled coil</keyword>
<dbReference type="SMART" id="SM00061">
    <property type="entry name" value="MATH"/>
    <property type="match status" value="1"/>
</dbReference>
<protein>
    <recommendedName>
        <fullName evidence="2">MATH domain-containing protein</fullName>
    </recommendedName>
</protein>
<keyword evidence="4" id="KW-1185">Reference proteome</keyword>
<dbReference type="PANTHER" id="PTHR46236:SF30">
    <property type="entry name" value="MATH DOMAIN-CONTAINING PROTEIN"/>
    <property type="match status" value="1"/>
</dbReference>